<protein>
    <submittedName>
        <fullName evidence="2">Uncharacterized protein</fullName>
    </submittedName>
</protein>
<evidence type="ECO:0000313" key="2">
    <source>
        <dbReference type="EMBL" id="KAH6656771.1"/>
    </source>
</evidence>
<evidence type="ECO:0000313" key="3">
    <source>
        <dbReference type="Proteomes" id="UP000758603"/>
    </source>
</evidence>
<keyword evidence="3" id="KW-1185">Reference proteome</keyword>
<accession>A0A9P8UR39</accession>
<dbReference type="Proteomes" id="UP000758603">
    <property type="component" value="Unassembled WGS sequence"/>
</dbReference>
<gene>
    <name evidence="2" type="ORF">BKA67DRAFT_168320</name>
</gene>
<feature type="compositionally biased region" description="Low complexity" evidence="1">
    <location>
        <begin position="155"/>
        <end position="164"/>
    </location>
</feature>
<evidence type="ECO:0000256" key="1">
    <source>
        <dbReference type="SAM" id="MobiDB-lite"/>
    </source>
</evidence>
<dbReference type="EMBL" id="JAGPXC010000002">
    <property type="protein sequence ID" value="KAH6656771.1"/>
    <property type="molecule type" value="Genomic_DNA"/>
</dbReference>
<reference evidence="2" key="1">
    <citation type="journal article" date="2021" name="Nat. Commun.">
        <title>Genetic determinants of endophytism in the Arabidopsis root mycobiome.</title>
        <authorList>
            <person name="Mesny F."/>
            <person name="Miyauchi S."/>
            <person name="Thiergart T."/>
            <person name="Pickel B."/>
            <person name="Atanasova L."/>
            <person name="Karlsson M."/>
            <person name="Huettel B."/>
            <person name="Barry K.W."/>
            <person name="Haridas S."/>
            <person name="Chen C."/>
            <person name="Bauer D."/>
            <person name="Andreopoulos W."/>
            <person name="Pangilinan J."/>
            <person name="LaButti K."/>
            <person name="Riley R."/>
            <person name="Lipzen A."/>
            <person name="Clum A."/>
            <person name="Drula E."/>
            <person name="Henrissat B."/>
            <person name="Kohler A."/>
            <person name="Grigoriev I.V."/>
            <person name="Martin F.M."/>
            <person name="Hacquard S."/>
        </authorList>
    </citation>
    <scope>NUCLEOTIDE SEQUENCE</scope>
    <source>
        <strain evidence="2">MPI-SDFR-AT-0073</strain>
    </source>
</reference>
<dbReference type="AlphaFoldDB" id="A0A9P8UR39"/>
<comment type="caution">
    <text evidence="2">The sequence shown here is derived from an EMBL/GenBank/DDBJ whole genome shotgun (WGS) entry which is preliminary data.</text>
</comment>
<sequence length="294" mass="32580">MSESSSADLEPQTLPRYYPKERHNQRDTTPTFSSPSASPSLSFPSPSRSFPFSPLRRSPSPPNTNSLHSPQADAGNRDRPHVVRDHKDALTQRLNDLAARLAADEVMQGEDVDSMHTKVDELEALMFMMRSKPLNYDRARSLTSDNYEGPGSGSGRLRSSSLEPHFSKVSLPKSEQTVPQHHGIGQGSCLGHPEHVEGTNKHQVTRVLAEAQKLQAALESIVNNLKARQEEQEVRSRTLHTTLLLISKSTSMIFSSRGQSELLSGLYISRGVLGTCESTHFLLLVKMELMNISK</sequence>
<organism evidence="2 3">
    <name type="scientific">Truncatella angustata</name>
    <dbReference type="NCBI Taxonomy" id="152316"/>
    <lineage>
        <taxon>Eukaryota</taxon>
        <taxon>Fungi</taxon>
        <taxon>Dikarya</taxon>
        <taxon>Ascomycota</taxon>
        <taxon>Pezizomycotina</taxon>
        <taxon>Sordariomycetes</taxon>
        <taxon>Xylariomycetidae</taxon>
        <taxon>Amphisphaeriales</taxon>
        <taxon>Sporocadaceae</taxon>
        <taxon>Truncatella</taxon>
    </lineage>
</organism>
<dbReference type="RefSeq" id="XP_045961005.1">
    <property type="nucleotide sequence ID" value="XM_046095205.1"/>
</dbReference>
<dbReference type="GeneID" id="70124098"/>
<proteinExistence type="predicted"/>
<feature type="compositionally biased region" description="Low complexity" evidence="1">
    <location>
        <begin position="28"/>
        <end position="67"/>
    </location>
</feature>
<name>A0A9P8UR39_9PEZI</name>
<feature type="region of interest" description="Disordered" evidence="1">
    <location>
        <begin position="141"/>
        <end position="202"/>
    </location>
</feature>
<feature type="region of interest" description="Disordered" evidence="1">
    <location>
        <begin position="1"/>
        <end position="79"/>
    </location>
</feature>